<dbReference type="PRINTS" id="PR00069">
    <property type="entry name" value="ALDKETRDTASE"/>
</dbReference>
<dbReference type="Proteomes" id="UP000249725">
    <property type="component" value="Unassembled WGS sequence"/>
</dbReference>
<dbReference type="Gene3D" id="3.20.20.100">
    <property type="entry name" value="NADP-dependent oxidoreductase domain"/>
    <property type="match status" value="1"/>
</dbReference>
<protein>
    <submittedName>
        <fullName evidence="2">Aldo/keto reductase</fullName>
    </submittedName>
</protein>
<dbReference type="EMBL" id="QFYR01000002">
    <property type="protein sequence ID" value="RAK52881.1"/>
    <property type="molecule type" value="Genomic_DNA"/>
</dbReference>
<dbReference type="RefSeq" id="WP_111515166.1">
    <property type="nucleotide sequence ID" value="NZ_QFYR01000002.1"/>
</dbReference>
<sequence length="305" mass="32548">MRYRLFGRTGLTVSEIGYGCASWWGKPRFSEAAALGLVHQAIDLGITFFDTGASYSAGEAEPRLGRALTGQDVSRLVVASKAGTFHAGGGRIARDFSPEWIVGSTERSLRNLGLEALGLLQLHGPSIPELTDELLGALEQLKARGLVRAVGVNSFDPDVVRHVIGLPTIDAVMIDYNVLRPEREPLIAAAASAGKGVLAGMALAMGHTGLKVAKIRGPQDLWYAARGLMRHRGEVARGARFSFLHRQPGITGSQAALAYVLENRDVACAVIGTTRPAHLAENAQASDLSLPPRLREQILEAQAAF</sequence>
<dbReference type="OrthoDB" id="7348196at2"/>
<gene>
    <name evidence="2" type="ORF">DJ018_11940</name>
</gene>
<dbReference type="InterPro" id="IPR036812">
    <property type="entry name" value="NAD(P)_OxRdtase_dom_sf"/>
</dbReference>
<dbReference type="InterPro" id="IPR053135">
    <property type="entry name" value="AKR2_Oxidoreductase"/>
</dbReference>
<evidence type="ECO:0000313" key="3">
    <source>
        <dbReference type="Proteomes" id="UP000249725"/>
    </source>
</evidence>
<dbReference type="InterPro" id="IPR020471">
    <property type="entry name" value="AKR"/>
</dbReference>
<proteinExistence type="predicted"/>
<dbReference type="PANTHER" id="PTHR43312:SF1">
    <property type="entry name" value="NADP-DEPENDENT OXIDOREDUCTASE DOMAIN-CONTAINING PROTEIN"/>
    <property type="match status" value="1"/>
</dbReference>
<evidence type="ECO:0000313" key="2">
    <source>
        <dbReference type="EMBL" id="RAK52881.1"/>
    </source>
</evidence>
<dbReference type="AlphaFoldDB" id="A0A328AE24"/>
<dbReference type="Pfam" id="PF00248">
    <property type="entry name" value="Aldo_ket_red"/>
    <property type="match status" value="1"/>
</dbReference>
<dbReference type="GO" id="GO:0016491">
    <property type="term" value="F:oxidoreductase activity"/>
    <property type="evidence" value="ECO:0007669"/>
    <property type="project" value="InterPro"/>
</dbReference>
<keyword evidence="3" id="KW-1185">Reference proteome</keyword>
<feature type="domain" description="NADP-dependent oxidoreductase" evidence="1">
    <location>
        <begin position="15"/>
        <end position="292"/>
    </location>
</feature>
<dbReference type="InterPro" id="IPR023210">
    <property type="entry name" value="NADP_OxRdtase_dom"/>
</dbReference>
<comment type="caution">
    <text evidence="2">The sequence shown here is derived from an EMBL/GenBank/DDBJ whole genome shotgun (WGS) entry which is preliminary data.</text>
</comment>
<dbReference type="SUPFAM" id="SSF51430">
    <property type="entry name" value="NAD(P)-linked oxidoreductase"/>
    <property type="match status" value="1"/>
</dbReference>
<evidence type="ECO:0000259" key="1">
    <source>
        <dbReference type="Pfam" id="PF00248"/>
    </source>
</evidence>
<dbReference type="PANTHER" id="PTHR43312">
    <property type="entry name" value="D-THREO-ALDOSE 1-DEHYDROGENASE"/>
    <property type="match status" value="1"/>
</dbReference>
<dbReference type="CDD" id="cd19095">
    <property type="entry name" value="AKR_PA4992-like"/>
    <property type="match status" value="1"/>
</dbReference>
<accession>A0A328AE24</accession>
<name>A0A328AE24_9CAUL</name>
<organism evidence="2 3">
    <name type="scientific">Phenylobacterium deserti</name>
    <dbReference type="NCBI Taxonomy" id="1914756"/>
    <lineage>
        <taxon>Bacteria</taxon>
        <taxon>Pseudomonadati</taxon>
        <taxon>Pseudomonadota</taxon>
        <taxon>Alphaproteobacteria</taxon>
        <taxon>Caulobacterales</taxon>
        <taxon>Caulobacteraceae</taxon>
        <taxon>Phenylobacterium</taxon>
    </lineage>
</organism>
<reference evidence="3" key="1">
    <citation type="submission" date="2018-05" db="EMBL/GenBank/DDBJ databases">
        <authorList>
            <person name="Li X."/>
        </authorList>
    </citation>
    <scope>NUCLEOTIDE SEQUENCE [LARGE SCALE GENOMIC DNA]</scope>
    <source>
        <strain evidence="3">YIM 73061</strain>
    </source>
</reference>